<accession>A0AAW1EF21</accession>
<feature type="region of interest" description="Disordered" evidence="1">
    <location>
        <begin position="1"/>
        <end position="29"/>
    </location>
</feature>
<reference evidence="2 3" key="1">
    <citation type="journal article" date="2024" name="Genome Biol. Evol.">
        <title>Chromosome-level genome assembly of the viviparous eelpout Zoarces viviparus.</title>
        <authorList>
            <person name="Fuhrmann N."/>
            <person name="Brasseur M.V."/>
            <person name="Bakowski C.E."/>
            <person name="Podsiadlowski L."/>
            <person name="Prost S."/>
            <person name="Krehenwinkel H."/>
            <person name="Mayer C."/>
        </authorList>
    </citation>
    <scope>NUCLEOTIDE SEQUENCE [LARGE SCALE GENOMIC DNA]</scope>
    <source>
        <strain evidence="2">NO-MEL_2022_Ind0_liver</strain>
    </source>
</reference>
<organism evidence="2 3">
    <name type="scientific">Zoarces viviparus</name>
    <name type="common">Viviparous eelpout</name>
    <name type="synonym">Blennius viviparus</name>
    <dbReference type="NCBI Taxonomy" id="48416"/>
    <lineage>
        <taxon>Eukaryota</taxon>
        <taxon>Metazoa</taxon>
        <taxon>Chordata</taxon>
        <taxon>Craniata</taxon>
        <taxon>Vertebrata</taxon>
        <taxon>Euteleostomi</taxon>
        <taxon>Actinopterygii</taxon>
        <taxon>Neopterygii</taxon>
        <taxon>Teleostei</taxon>
        <taxon>Neoteleostei</taxon>
        <taxon>Acanthomorphata</taxon>
        <taxon>Eupercaria</taxon>
        <taxon>Perciformes</taxon>
        <taxon>Cottioidei</taxon>
        <taxon>Zoarcales</taxon>
        <taxon>Zoarcidae</taxon>
        <taxon>Zoarcinae</taxon>
        <taxon>Zoarces</taxon>
    </lineage>
</organism>
<evidence type="ECO:0000313" key="2">
    <source>
        <dbReference type="EMBL" id="KAK9521098.1"/>
    </source>
</evidence>
<evidence type="ECO:0000256" key="1">
    <source>
        <dbReference type="SAM" id="MobiDB-lite"/>
    </source>
</evidence>
<name>A0AAW1EF21_ZOAVI</name>
<evidence type="ECO:0000313" key="3">
    <source>
        <dbReference type="Proteomes" id="UP001488805"/>
    </source>
</evidence>
<gene>
    <name evidence="2" type="ORF">VZT92_020935</name>
</gene>
<keyword evidence="3" id="KW-1185">Reference proteome</keyword>
<protein>
    <submittedName>
        <fullName evidence="2">Uncharacterized protein</fullName>
    </submittedName>
</protein>
<dbReference type="AlphaFoldDB" id="A0AAW1EF21"/>
<proteinExistence type="predicted"/>
<sequence>MEGTEPAGSSVMSKLVAGELPSCRPTTLNTKRSEAFCSMAQRLQRQANTDWTSPAEAASQVDGPTGGSSQSGSRYTD</sequence>
<feature type="region of interest" description="Disordered" evidence="1">
    <location>
        <begin position="44"/>
        <end position="77"/>
    </location>
</feature>
<dbReference type="EMBL" id="JBCEZU010000329">
    <property type="protein sequence ID" value="KAK9521098.1"/>
    <property type="molecule type" value="Genomic_DNA"/>
</dbReference>
<feature type="compositionally biased region" description="Polar residues" evidence="1">
    <location>
        <begin position="67"/>
        <end position="77"/>
    </location>
</feature>
<comment type="caution">
    <text evidence="2">The sequence shown here is derived from an EMBL/GenBank/DDBJ whole genome shotgun (WGS) entry which is preliminary data.</text>
</comment>
<dbReference type="Proteomes" id="UP001488805">
    <property type="component" value="Unassembled WGS sequence"/>
</dbReference>